<reference evidence="1 2" key="1">
    <citation type="submission" date="2024-04" db="EMBL/GenBank/DDBJ databases">
        <authorList>
            <person name="Rising A."/>
            <person name="Reimegard J."/>
            <person name="Sonavane S."/>
            <person name="Akerstrom W."/>
            <person name="Nylinder S."/>
            <person name="Hedman E."/>
            <person name="Kallberg Y."/>
        </authorList>
    </citation>
    <scope>NUCLEOTIDE SEQUENCE [LARGE SCALE GENOMIC DNA]</scope>
</reference>
<evidence type="ECO:0000313" key="2">
    <source>
        <dbReference type="Proteomes" id="UP001497382"/>
    </source>
</evidence>
<gene>
    <name evidence="1" type="ORF">LARSCL_LOCUS41</name>
</gene>
<dbReference type="Proteomes" id="UP001497382">
    <property type="component" value="Unassembled WGS sequence"/>
</dbReference>
<accession>A0AAV1YQJ6</accession>
<comment type="caution">
    <text evidence="1">The sequence shown here is derived from an EMBL/GenBank/DDBJ whole genome shotgun (WGS) entry which is preliminary data.</text>
</comment>
<proteinExistence type="predicted"/>
<feature type="non-terminal residue" evidence="1">
    <location>
        <position position="1"/>
    </location>
</feature>
<dbReference type="EMBL" id="CAXIEN010000001">
    <property type="protein sequence ID" value="CAL1260791.1"/>
    <property type="molecule type" value="Genomic_DNA"/>
</dbReference>
<dbReference type="AlphaFoldDB" id="A0AAV1YQJ6"/>
<organism evidence="1 2">
    <name type="scientific">Larinioides sclopetarius</name>
    <dbReference type="NCBI Taxonomy" id="280406"/>
    <lineage>
        <taxon>Eukaryota</taxon>
        <taxon>Metazoa</taxon>
        <taxon>Ecdysozoa</taxon>
        <taxon>Arthropoda</taxon>
        <taxon>Chelicerata</taxon>
        <taxon>Arachnida</taxon>
        <taxon>Araneae</taxon>
        <taxon>Araneomorphae</taxon>
        <taxon>Entelegynae</taxon>
        <taxon>Araneoidea</taxon>
        <taxon>Araneidae</taxon>
        <taxon>Larinioides</taxon>
    </lineage>
</organism>
<keyword evidence="2" id="KW-1185">Reference proteome</keyword>
<protein>
    <submittedName>
        <fullName evidence="1">Uncharacterized protein</fullName>
    </submittedName>
</protein>
<dbReference type="EMBL" id="CAXIEN010000001">
    <property type="protein sequence ID" value="CAL1260792.1"/>
    <property type="molecule type" value="Genomic_DNA"/>
</dbReference>
<evidence type="ECO:0000313" key="1">
    <source>
        <dbReference type="EMBL" id="CAL1260792.1"/>
    </source>
</evidence>
<sequence>NCVSNFIYLAIEVFELLSSHESGQTDILPVSGCCPNLIISYKSCKKTTYQISAS</sequence>
<name>A0AAV1YQJ6_9ARAC</name>